<dbReference type="Proteomes" id="UP000176803">
    <property type="component" value="Unassembled WGS sequence"/>
</dbReference>
<sequence length="58" mass="6552">MKKITSTLRDSKDNIFLQLAIASQASYIITLDNDLLDLKFYGKTKIITPQGFMKKLTG</sequence>
<evidence type="ECO:0000313" key="2">
    <source>
        <dbReference type="EMBL" id="OGK38566.1"/>
    </source>
</evidence>
<dbReference type="EMBL" id="MGAC01000007">
    <property type="protein sequence ID" value="OGK38566.1"/>
    <property type="molecule type" value="Genomic_DNA"/>
</dbReference>
<protein>
    <submittedName>
        <fullName evidence="2">Putative toxin-antitoxin system toxin component, PIN family</fullName>
    </submittedName>
</protein>
<dbReference type="Pfam" id="PF13470">
    <property type="entry name" value="PIN_3"/>
    <property type="match status" value="1"/>
</dbReference>
<evidence type="ECO:0000313" key="3">
    <source>
        <dbReference type="Proteomes" id="UP000176803"/>
    </source>
</evidence>
<proteinExistence type="predicted"/>
<feature type="domain" description="PIN" evidence="1">
    <location>
        <begin position="2"/>
        <end position="33"/>
    </location>
</feature>
<comment type="caution">
    <text evidence="2">The sequence shown here is derived from an EMBL/GenBank/DDBJ whole genome shotgun (WGS) entry which is preliminary data.</text>
</comment>
<name>A0A1F7I5D1_9BACT</name>
<dbReference type="NCBIfam" id="TIGR00305">
    <property type="entry name" value="putative toxin-antitoxin system toxin component, PIN family"/>
    <property type="match status" value="1"/>
</dbReference>
<reference evidence="2 3" key="1">
    <citation type="journal article" date="2016" name="Nat. Commun.">
        <title>Thousands of microbial genomes shed light on interconnected biogeochemical processes in an aquifer system.</title>
        <authorList>
            <person name="Anantharaman K."/>
            <person name="Brown C.T."/>
            <person name="Hug L.A."/>
            <person name="Sharon I."/>
            <person name="Castelle C.J."/>
            <person name="Probst A.J."/>
            <person name="Thomas B.C."/>
            <person name="Singh A."/>
            <person name="Wilkins M.J."/>
            <person name="Karaoz U."/>
            <person name="Brodie E.L."/>
            <person name="Williams K.H."/>
            <person name="Hubbard S.S."/>
            <person name="Banfield J.F."/>
        </authorList>
    </citation>
    <scope>NUCLEOTIDE SEQUENCE [LARGE SCALE GENOMIC DNA]</scope>
</reference>
<dbReference type="InterPro" id="IPR002716">
    <property type="entry name" value="PIN_dom"/>
</dbReference>
<accession>A0A1F7I5D1</accession>
<gene>
    <name evidence="2" type="ORF">A3F03_00400</name>
</gene>
<evidence type="ECO:0000259" key="1">
    <source>
        <dbReference type="Pfam" id="PF13470"/>
    </source>
</evidence>
<dbReference type="InterPro" id="IPR002850">
    <property type="entry name" value="PIN_toxin-like"/>
</dbReference>
<dbReference type="AlphaFoldDB" id="A0A1F7I5D1"/>
<organism evidence="2 3">
    <name type="scientific">Candidatus Roizmanbacteria bacterium RIFCSPHIGHO2_12_FULL_41_11</name>
    <dbReference type="NCBI Taxonomy" id="1802052"/>
    <lineage>
        <taxon>Bacteria</taxon>
        <taxon>Candidatus Roizmaniibacteriota</taxon>
    </lineage>
</organism>